<gene>
    <name evidence="2" type="ORF">RD110_09790</name>
</gene>
<keyword evidence="1" id="KW-0175">Coiled coil</keyword>
<dbReference type="KEGG" id="rhy:RD110_09790"/>
<reference evidence="2 3" key="1">
    <citation type="submission" date="2017-01" db="EMBL/GenBank/DDBJ databases">
        <authorList>
            <person name="Mah S.A."/>
            <person name="Swanson W.J."/>
            <person name="Moy G.W."/>
            <person name="Vacquier V.D."/>
        </authorList>
    </citation>
    <scope>NUCLEOTIDE SEQUENCE [LARGE SCALE GENOMIC DNA]</scope>
    <source>
        <strain evidence="2 3">DCY110</strain>
    </source>
</reference>
<name>A0A1P8K3N1_9BURK</name>
<organism evidence="2 3">
    <name type="scientific">Rhodoferax koreensis</name>
    <dbReference type="NCBI Taxonomy" id="1842727"/>
    <lineage>
        <taxon>Bacteria</taxon>
        <taxon>Pseudomonadati</taxon>
        <taxon>Pseudomonadota</taxon>
        <taxon>Betaproteobacteria</taxon>
        <taxon>Burkholderiales</taxon>
        <taxon>Comamonadaceae</taxon>
        <taxon>Rhodoferax</taxon>
    </lineage>
</organism>
<dbReference type="EMBL" id="CP019236">
    <property type="protein sequence ID" value="APW40596.1"/>
    <property type="molecule type" value="Genomic_DNA"/>
</dbReference>
<sequence>MAQALNQTVEVKDKIVGVGDELLIVNTVLKQEIPEKLQTGEVAQALDKHEELESIVQECVEDLVEVNEALEEEVARRRRLERQLAQSQAQLAKVQDAQVGTNKLD</sequence>
<dbReference type="AlphaFoldDB" id="A0A1P8K3N1"/>
<evidence type="ECO:0000313" key="3">
    <source>
        <dbReference type="Proteomes" id="UP000186609"/>
    </source>
</evidence>
<keyword evidence="3" id="KW-1185">Reference proteome</keyword>
<evidence type="ECO:0000313" key="2">
    <source>
        <dbReference type="EMBL" id="APW40596.1"/>
    </source>
</evidence>
<dbReference type="Proteomes" id="UP000186609">
    <property type="component" value="Chromosome"/>
</dbReference>
<feature type="coiled-coil region" evidence="1">
    <location>
        <begin position="60"/>
        <end position="97"/>
    </location>
</feature>
<protein>
    <submittedName>
        <fullName evidence="2">Uncharacterized protein</fullName>
    </submittedName>
</protein>
<accession>A0A1P8K3N1</accession>
<proteinExistence type="predicted"/>
<evidence type="ECO:0000256" key="1">
    <source>
        <dbReference type="SAM" id="Coils"/>
    </source>
</evidence>
<dbReference type="STRING" id="1842727.RD110_09790"/>
<dbReference type="OrthoDB" id="8908771at2"/>